<keyword evidence="6" id="KW-0521">NADP</keyword>
<dbReference type="Proteomes" id="UP000253910">
    <property type="component" value="Unassembled WGS sequence"/>
</dbReference>
<evidence type="ECO:0000256" key="1">
    <source>
        <dbReference type="ARBA" id="ARBA00001974"/>
    </source>
</evidence>
<dbReference type="Pfam" id="PF13434">
    <property type="entry name" value="Lys_Orn_oxgnase"/>
    <property type="match status" value="1"/>
</dbReference>
<reference evidence="8 9" key="1">
    <citation type="submission" date="2018-05" db="EMBL/GenBank/DDBJ databases">
        <title>Draft Genome Sequences for a Diverse set of 7 Haemophilus Species.</title>
        <authorList>
            <person name="Nichols M."/>
            <person name="Topaz N."/>
            <person name="Wang X."/>
            <person name="Wang X."/>
            <person name="Boxrud D."/>
        </authorList>
    </citation>
    <scope>NUCLEOTIDE SEQUENCE [LARGE SCALE GENOMIC DNA]</scope>
    <source>
        <strain evidence="8 9">C2008001710</strain>
    </source>
</reference>
<dbReference type="InterPro" id="IPR025700">
    <property type="entry name" value="Lys/Orn_oxygenase"/>
</dbReference>
<dbReference type="AlphaFoldDB" id="A0A369Z1X2"/>
<evidence type="ECO:0000256" key="5">
    <source>
        <dbReference type="ARBA" id="ARBA00022827"/>
    </source>
</evidence>
<evidence type="ECO:0000256" key="6">
    <source>
        <dbReference type="ARBA" id="ARBA00022857"/>
    </source>
</evidence>
<comment type="cofactor">
    <cofactor evidence="1">
        <name>FAD</name>
        <dbReference type="ChEBI" id="CHEBI:57692"/>
    </cofactor>
</comment>
<evidence type="ECO:0000256" key="7">
    <source>
        <dbReference type="ARBA" id="ARBA00023002"/>
    </source>
</evidence>
<organism evidence="8 9">
    <name type="scientific">Haemophilus parainfluenzae</name>
    <dbReference type="NCBI Taxonomy" id="729"/>
    <lineage>
        <taxon>Bacteria</taxon>
        <taxon>Pseudomonadati</taxon>
        <taxon>Pseudomonadota</taxon>
        <taxon>Gammaproteobacteria</taxon>
        <taxon>Pasteurellales</taxon>
        <taxon>Pasteurellaceae</taxon>
        <taxon>Haemophilus</taxon>
    </lineage>
</organism>
<keyword evidence="7" id="KW-0560">Oxidoreductase</keyword>
<evidence type="ECO:0000256" key="2">
    <source>
        <dbReference type="ARBA" id="ARBA00004924"/>
    </source>
</evidence>
<dbReference type="EMBL" id="QEPW01000003">
    <property type="protein sequence ID" value="RDE95571.1"/>
    <property type="molecule type" value="Genomic_DNA"/>
</dbReference>
<keyword evidence="5" id="KW-0274">FAD</keyword>
<dbReference type="RefSeq" id="WP_111314953.1">
    <property type="nucleotide sequence ID" value="NZ_QEPW01000003.1"/>
</dbReference>
<proteinExistence type="inferred from homology"/>
<protein>
    <submittedName>
        <fullName evidence="8">Alcaligin biosynthesis protein</fullName>
    </submittedName>
</protein>
<comment type="caution">
    <text evidence="8">The sequence shown here is derived from an EMBL/GenBank/DDBJ whole genome shotgun (WGS) entry which is preliminary data.</text>
</comment>
<dbReference type="SUPFAM" id="SSF51905">
    <property type="entry name" value="FAD/NAD(P)-binding domain"/>
    <property type="match status" value="1"/>
</dbReference>
<gene>
    <name evidence="8" type="ORF">DPV87_02045</name>
</gene>
<evidence type="ECO:0000313" key="8">
    <source>
        <dbReference type="EMBL" id="RDE95571.1"/>
    </source>
</evidence>
<name>A0A369Z1X2_HAEPA</name>
<comment type="similarity">
    <text evidence="3">Belongs to the lysine N(6)-hydroxylase/L-ornithine N(5)-oxygenase family.</text>
</comment>
<dbReference type="PANTHER" id="PTHR42802:SF1">
    <property type="entry name" value="L-ORNITHINE N(5)-MONOOXYGENASE"/>
    <property type="match status" value="1"/>
</dbReference>
<evidence type="ECO:0000256" key="4">
    <source>
        <dbReference type="ARBA" id="ARBA00022630"/>
    </source>
</evidence>
<accession>A0A369Z1X2</accession>
<evidence type="ECO:0000256" key="3">
    <source>
        <dbReference type="ARBA" id="ARBA00007588"/>
    </source>
</evidence>
<evidence type="ECO:0000313" key="9">
    <source>
        <dbReference type="Proteomes" id="UP000253910"/>
    </source>
</evidence>
<keyword evidence="4" id="KW-0285">Flavoprotein</keyword>
<comment type="pathway">
    <text evidence="2">Siderophore biosynthesis.</text>
</comment>
<dbReference type="Gene3D" id="3.50.50.60">
    <property type="entry name" value="FAD/NAD(P)-binding domain"/>
    <property type="match status" value="1"/>
</dbReference>
<sequence length="426" mass="49686">MSNVNNIYDVAGIGIGPFNLGLSCLLYEHKSLTKVFFDCKPSFDWHTGIMPEWVTLQIPFIADLVTFADPTNKFSILNYFKETGRLYQFYIHENFYLSREEYNKYCQWVVNKQNVLNFNKRIESLYYNNTKQYYEIDVLNMNTNNIEKYNAKKLVIGTGTSPRKPSYFKDGQDGLYLSSEYMSIKEYIQNKSSITIVGSGQSGAEIFYDLLKDSCRYSYKLQWVGRPKNFFALDLNKLALELTSPDYKEFFSSLSPKVRKNLLQEQSSLYKGVNLLLLNRIYDYLYLHHDQCKDRVNIYPGLEVTNCIRCNEKWNIPVKSKLSQKDYSLNSEVVIFALGYQYVEPEFLRGVNDIINRDEYGNILVSDIYTIDSRDTIFVQNVGLEQHGIVTPDLGMGPYRNSIIANNLLNAEYFDIEERIAYQKFL</sequence>
<dbReference type="PANTHER" id="PTHR42802">
    <property type="entry name" value="MONOOXYGENASE"/>
    <property type="match status" value="1"/>
</dbReference>
<dbReference type="InterPro" id="IPR036188">
    <property type="entry name" value="FAD/NAD-bd_sf"/>
</dbReference>
<dbReference type="GO" id="GO:0016491">
    <property type="term" value="F:oxidoreductase activity"/>
    <property type="evidence" value="ECO:0007669"/>
    <property type="project" value="UniProtKB-KW"/>
</dbReference>